<sequence length="268" mass="30476">MVFFAIIFTFILETGIVFGDEPKNVEVQRAESSSTSTTQLPPLRCFYPCPFKVDPVCATNGTNYKLFTNKCIFDSFKCEERAAGITHWNEVKLIFCKKKTNKTLETCKKNCDNHAAPICASDGHIFTFFWNNCERSERECVDGVKWRKVDLASCARNSTCQNVCPDDENYVCGSNGGSYSWFKNICLLELRNCNSTETHWQQVAPCKCVHKSEKILRKLCNQKCVSIYEPICASDGSTNKTFHNTCEMTLHNCLKCSNFTVLRSQRCS</sequence>
<proteinExistence type="predicted"/>
<dbReference type="GO" id="GO:0005576">
    <property type="term" value="C:extracellular region"/>
    <property type="evidence" value="ECO:0007669"/>
    <property type="project" value="TreeGrafter"/>
</dbReference>
<reference evidence="6 7" key="1">
    <citation type="submission" date="2020-11" db="EMBL/GenBank/DDBJ databases">
        <authorList>
            <person name="Wallbank WR R."/>
            <person name="Pardo Diaz C."/>
            <person name="Kozak K."/>
            <person name="Martin S."/>
            <person name="Jiggins C."/>
            <person name="Moest M."/>
            <person name="Warren A I."/>
            <person name="Generalovic N T."/>
            <person name="Byers J.R.P. K."/>
            <person name="Montejo-Kovacevich G."/>
            <person name="Yen C E."/>
        </authorList>
    </citation>
    <scope>NUCLEOTIDE SEQUENCE [LARGE SCALE GENOMIC DNA]</scope>
</reference>
<dbReference type="PROSITE" id="PS51465">
    <property type="entry name" value="KAZAL_2"/>
    <property type="match status" value="2"/>
</dbReference>
<keyword evidence="7" id="KW-1185">Reference proteome</keyword>
<dbReference type="GO" id="GO:0030154">
    <property type="term" value="P:cell differentiation"/>
    <property type="evidence" value="ECO:0007669"/>
    <property type="project" value="TreeGrafter"/>
</dbReference>
<evidence type="ECO:0000313" key="6">
    <source>
        <dbReference type="EMBL" id="CAD7084836.1"/>
    </source>
</evidence>
<protein>
    <recommendedName>
        <fullName evidence="5">Kazal-like domain-containing protein</fullName>
    </recommendedName>
</protein>
<dbReference type="InParanoid" id="A0A7R8UQ25"/>
<gene>
    <name evidence="6" type="ORF">HERILL_LOCUS7712</name>
</gene>
<evidence type="ECO:0000313" key="7">
    <source>
        <dbReference type="Proteomes" id="UP000594454"/>
    </source>
</evidence>
<dbReference type="PANTHER" id="PTHR10913:SF45">
    <property type="entry name" value="FOLLISTATIN, ISOFORM A-RELATED"/>
    <property type="match status" value="1"/>
</dbReference>
<dbReference type="PANTHER" id="PTHR10913">
    <property type="entry name" value="FOLLISTATIN-RELATED"/>
    <property type="match status" value="1"/>
</dbReference>
<organism evidence="6 7">
    <name type="scientific">Hermetia illucens</name>
    <name type="common">Black soldier fly</name>
    <dbReference type="NCBI Taxonomy" id="343691"/>
    <lineage>
        <taxon>Eukaryota</taxon>
        <taxon>Metazoa</taxon>
        <taxon>Ecdysozoa</taxon>
        <taxon>Arthropoda</taxon>
        <taxon>Hexapoda</taxon>
        <taxon>Insecta</taxon>
        <taxon>Pterygota</taxon>
        <taxon>Neoptera</taxon>
        <taxon>Endopterygota</taxon>
        <taxon>Diptera</taxon>
        <taxon>Brachycera</taxon>
        <taxon>Stratiomyomorpha</taxon>
        <taxon>Stratiomyidae</taxon>
        <taxon>Hermetiinae</taxon>
        <taxon>Hermetia</taxon>
    </lineage>
</organism>
<keyword evidence="3" id="KW-1015">Disulfide bond</keyword>
<accession>A0A7R8UQ25</accession>
<dbReference type="AlphaFoldDB" id="A0A7R8UQ25"/>
<dbReference type="Proteomes" id="UP000594454">
    <property type="component" value="Chromosome 3"/>
</dbReference>
<evidence type="ECO:0000256" key="2">
    <source>
        <dbReference type="ARBA" id="ARBA00022900"/>
    </source>
</evidence>
<dbReference type="Gene3D" id="3.30.60.30">
    <property type="match status" value="4"/>
</dbReference>
<feature type="chain" id="PRO_5031084895" description="Kazal-like domain-containing protein" evidence="4">
    <location>
        <begin position="20"/>
        <end position="268"/>
    </location>
</feature>
<feature type="signal peptide" evidence="4">
    <location>
        <begin position="1"/>
        <end position="19"/>
    </location>
</feature>
<name>A0A7R8UQ25_HERIL</name>
<evidence type="ECO:0000256" key="1">
    <source>
        <dbReference type="ARBA" id="ARBA00022690"/>
    </source>
</evidence>
<dbReference type="OrthoDB" id="126772at2759"/>
<dbReference type="SUPFAM" id="SSF100895">
    <property type="entry name" value="Kazal-type serine protease inhibitors"/>
    <property type="match status" value="4"/>
</dbReference>
<dbReference type="InterPro" id="IPR036058">
    <property type="entry name" value="Kazal_dom_sf"/>
</dbReference>
<keyword evidence="2" id="KW-0722">Serine protease inhibitor</keyword>
<keyword evidence="1" id="KW-0646">Protease inhibitor</keyword>
<dbReference type="SMART" id="SM00280">
    <property type="entry name" value="KAZAL"/>
    <property type="match status" value="2"/>
</dbReference>
<feature type="domain" description="Kazal-like" evidence="5">
    <location>
        <begin position="155"/>
        <end position="210"/>
    </location>
</feature>
<keyword evidence="4" id="KW-0732">Signal</keyword>
<evidence type="ECO:0000256" key="3">
    <source>
        <dbReference type="ARBA" id="ARBA00023157"/>
    </source>
</evidence>
<dbReference type="InterPro" id="IPR002350">
    <property type="entry name" value="Kazal_dom"/>
</dbReference>
<evidence type="ECO:0000256" key="4">
    <source>
        <dbReference type="SAM" id="SignalP"/>
    </source>
</evidence>
<evidence type="ECO:0000259" key="5">
    <source>
        <dbReference type="PROSITE" id="PS51465"/>
    </source>
</evidence>
<dbReference type="EMBL" id="LR899011">
    <property type="protein sequence ID" value="CAD7084836.1"/>
    <property type="molecule type" value="Genomic_DNA"/>
</dbReference>
<dbReference type="InterPro" id="IPR050653">
    <property type="entry name" value="Prot_Inhib_GrowthFact_Antg"/>
</dbReference>
<dbReference type="Pfam" id="PF07648">
    <property type="entry name" value="Kazal_2"/>
    <property type="match status" value="4"/>
</dbReference>
<feature type="domain" description="Kazal-like" evidence="5">
    <location>
        <begin position="214"/>
        <end position="268"/>
    </location>
</feature>